<dbReference type="EMBL" id="BKCJ010414721">
    <property type="protein sequence ID" value="GFA38399.1"/>
    <property type="molecule type" value="Genomic_DNA"/>
</dbReference>
<dbReference type="AlphaFoldDB" id="A0A699JJF5"/>
<comment type="caution">
    <text evidence="1">The sequence shown here is derived from an EMBL/GenBank/DDBJ whole genome shotgun (WGS) entry which is preliminary data.</text>
</comment>
<sequence length="388" mass="45416">IARERSSSIQKRLIAKITSYQEYCLTELPDGGSLYQVPEEWDDCWDIEESLENFNCYRHKFLKRDDVLALVMILRQMIIKLLWPSANKLQKPGILFNEALHWFWFDANKKALIVSFDLAKEDFKEIPQPDDTRYVWNMGCSLGIMDGRLCIFPYFDDDEDFPSCGTWVIKNYNVKPSWELLSKDCEMNDHAIYYILNNDTRRSTIMLAYSCDENIELSRTKEYILYPIFVQTLVSPFVNNNGGPSHAKNNKSTANAGSVERGIAYLRQDPLQPWNEMQPILGMRKMYFSKKVKANKQLFTESHDDVNKGELIEHYARLWEYRHAILDTNPGSTCILDDEEIEYGNSYFRRFYIYFKGVKDGWKAGCRRVIGLDGCFLKHTCRGEFVNI</sequence>
<evidence type="ECO:0000313" key="1">
    <source>
        <dbReference type="EMBL" id="GFA38399.1"/>
    </source>
</evidence>
<organism evidence="1">
    <name type="scientific">Tanacetum cinerariifolium</name>
    <name type="common">Dalmatian daisy</name>
    <name type="synonym">Chrysanthemum cinerariifolium</name>
    <dbReference type="NCBI Taxonomy" id="118510"/>
    <lineage>
        <taxon>Eukaryota</taxon>
        <taxon>Viridiplantae</taxon>
        <taxon>Streptophyta</taxon>
        <taxon>Embryophyta</taxon>
        <taxon>Tracheophyta</taxon>
        <taxon>Spermatophyta</taxon>
        <taxon>Magnoliopsida</taxon>
        <taxon>eudicotyledons</taxon>
        <taxon>Gunneridae</taxon>
        <taxon>Pentapetalae</taxon>
        <taxon>asterids</taxon>
        <taxon>campanulids</taxon>
        <taxon>Asterales</taxon>
        <taxon>Asteraceae</taxon>
        <taxon>Asteroideae</taxon>
        <taxon>Anthemideae</taxon>
        <taxon>Anthemidinae</taxon>
        <taxon>Tanacetum</taxon>
    </lineage>
</organism>
<accession>A0A699JJF5</accession>
<proteinExistence type="predicted"/>
<dbReference type="PANTHER" id="PTHR31973">
    <property type="entry name" value="POLYPROTEIN, PUTATIVE-RELATED"/>
    <property type="match status" value="1"/>
</dbReference>
<reference evidence="1" key="1">
    <citation type="journal article" date="2019" name="Sci. Rep.">
        <title>Draft genome of Tanacetum cinerariifolium, the natural source of mosquito coil.</title>
        <authorList>
            <person name="Yamashiro T."/>
            <person name="Shiraishi A."/>
            <person name="Satake H."/>
            <person name="Nakayama K."/>
        </authorList>
    </citation>
    <scope>NUCLEOTIDE SEQUENCE</scope>
</reference>
<name>A0A699JJF5_TANCI</name>
<protein>
    <submittedName>
        <fullName evidence="1">Putative F-box domain-containing protein</fullName>
    </submittedName>
</protein>
<gene>
    <name evidence="1" type="ORF">Tci_610371</name>
</gene>
<feature type="non-terminal residue" evidence="1">
    <location>
        <position position="1"/>
    </location>
</feature>
<dbReference type="PANTHER" id="PTHR31973:SF197">
    <property type="entry name" value="SWIM-TYPE DOMAIN-CONTAINING PROTEIN"/>
    <property type="match status" value="1"/>
</dbReference>